<accession>A0A3G5A9P9</accession>
<dbReference type="EMBL" id="MK072394">
    <property type="protein sequence ID" value="AYV83812.1"/>
    <property type="molecule type" value="Genomic_DNA"/>
</dbReference>
<organism evidence="1">
    <name type="scientific">Hyperionvirus sp</name>
    <dbReference type="NCBI Taxonomy" id="2487770"/>
    <lineage>
        <taxon>Viruses</taxon>
        <taxon>Varidnaviria</taxon>
        <taxon>Bamfordvirae</taxon>
        <taxon>Nucleocytoviricota</taxon>
        <taxon>Megaviricetes</taxon>
        <taxon>Imitervirales</taxon>
        <taxon>Mimiviridae</taxon>
        <taxon>Klosneuvirinae</taxon>
    </lineage>
</organism>
<proteinExistence type="predicted"/>
<name>A0A3G5A9P9_9VIRU</name>
<gene>
    <name evidence="1" type="ORF">Hyperionvirus12_9</name>
</gene>
<protein>
    <submittedName>
        <fullName evidence="1">Uncharacterized protein</fullName>
    </submittedName>
</protein>
<reference evidence="1" key="1">
    <citation type="submission" date="2018-10" db="EMBL/GenBank/DDBJ databases">
        <title>Hidden diversity of soil giant viruses.</title>
        <authorList>
            <person name="Schulz F."/>
            <person name="Alteio L."/>
            <person name="Goudeau D."/>
            <person name="Ryan E.M."/>
            <person name="Malmstrom R.R."/>
            <person name="Blanchard J."/>
            <person name="Woyke T."/>
        </authorList>
    </citation>
    <scope>NUCLEOTIDE SEQUENCE</scope>
    <source>
        <strain evidence="1">HYV1</strain>
    </source>
</reference>
<sequence length="57" mass="6437">MGYAVTRKLDLFISSRLLHSSEGISLSIEIFLKGIRTSMDVSMLLVPWKVHFVKPMG</sequence>
<evidence type="ECO:0000313" key="1">
    <source>
        <dbReference type="EMBL" id="AYV83812.1"/>
    </source>
</evidence>